<name>A0ABT5FJN3_9GAMM</name>
<comment type="caution">
    <text evidence="1">The sequence shown here is derived from an EMBL/GenBank/DDBJ whole genome shotgun (WGS) entry which is preliminary data.</text>
</comment>
<organism evidence="1 2">
    <name type="scientific">Psychrosphaera algicola</name>
    <dbReference type="NCBI Taxonomy" id="3023714"/>
    <lineage>
        <taxon>Bacteria</taxon>
        <taxon>Pseudomonadati</taxon>
        <taxon>Pseudomonadota</taxon>
        <taxon>Gammaproteobacteria</taxon>
        <taxon>Alteromonadales</taxon>
        <taxon>Pseudoalteromonadaceae</taxon>
        <taxon>Psychrosphaera</taxon>
    </lineage>
</organism>
<dbReference type="Proteomes" id="UP001528411">
    <property type="component" value="Unassembled WGS sequence"/>
</dbReference>
<keyword evidence="2" id="KW-1185">Reference proteome</keyword>
<proteinExistence type="predicted"/>
<reference evidence="1 2" key="1">
    <citation type="submission" date="2023-01" db="EMBL/GenBank/DDBJ databases">
        <title>Psychrosphaera sp. nov., isolated from marine algae.</title>
        <authorList>
            <person name="Bayburt H."/>
            <person name="Choi B.J."/>
            <person name="Kim J.M."/>
            <person name="Choi D.G."/>
            <person name="Jeon C.O."/>
        </authorList>
    </citation>
    <scope>NUCLEOTIDE SEQUENCE [LARGE SCALE GENOMIC DNA]</scope>
    <source>
        <strain evidence="1 2">G1-22</strain>
    </source>
</reference>
<sequence length="67" mass="7327">MTFAELATTLLITATPVDAAAIDKNIIKVEIQNSLQSELSLINFEHQVKPVFAAKLDKQTSVNENAE</sequence>
<evidence type="ECO:0000313" key="2">
    <source>
        <dbReference type="Proteomes" id="UP001528411"/>
    </source>
</evidence>
<dbReference type="EMBL" id="JAQOMS010000002">
    <property type="protein sequence ID" value="MDC2891410.1"/>
    <property type="molecule type" value="Genomic_DNA"/>
</dbReference>
<dbReference type="RefSeq" id="WP_215964771.1">
    <property type="nucleotide sequence ID" value="NZ_JAQOMS010000002.1"/>
</dbReference>
<gene>
    <name evidence="1" type="ORF">PN838_25105</name>
</gene>
<accession>A0ABT5FJN3</accession>
<protein>
    <submittedName>
        <fullName evidence="1">Uncharacterized protein</fullName>
    </submittedName>
</protein>
<evidence type="ECO:0000313" key="1">
    <source>
        <dbReference type="EMBL" id="MDC2891410.1"/>
    </source>
</evidence>